<protein>
    <submittedName>
        <fullName evidence="1">Uncharacterized protein</fullName>
    </submittedName>
</protein>
<evidence type="ECO:0000313" key="2">
    <source>
        <dbReference type="Proteomes" id="UP001219525"/>
    </source>
</evidence>
<gene>
    <name evidence="1" type="ORF">GGX14DRAFT_556837</name>
</gene>
<name>A0AAD6YQF5_9AGAR</name>
<keyword evidence="2" id="KW-1185">Reference proteome</keyword>
<dbReference type="AlphaFoldDB" id="A0AAD6YQF5"/>
<evidence type="ECO:0000313" key="1">
    <source>
        <dbReference type="EMBL" id="KAJ7226089.1"/>
    </source>
</evidence>
<accession>A0AAD6YQF5</accession>
<organism evidence="1 2">
    <name type="scientific">Mycena pura</name>
    <dbReference type="NCBI Taxonomy" id="153505"/>
    <lineage>
        <taxon>Eukaryota</taxon>
        <taxon>Fungi</taxon>
        <taxon>Dikarya</taxon>
        <taxon>Basidiomycota</taxon>
        <taxon>Agaricomycotina</taxon>
        <taxon>Agaricomycetes</taxon>
        <taxon>Agaricomycetidae</taxon>
        <taxon>Agaricales</taxon>
        <taxon>Marasmiineae</taxon>
        <taxon>Mycenaceae</taxon>
        <taxon>Mycena</taxon>
    </lineage>
</organism>
<reference evidence="1" key="1">
    <citation type="submission" date="2023-03" db="EMBL/GenBank/DDBJ databases">
        <title>Massive genome expansion in bonnet fungi (Mycena s.s.) driven by repeated elements and novel gene families across ecological guilds.</title>
        <authorList>
            <consortium name="Lawrence Berkeley National Laboratory"/>
            <person name="Harder C.B."/>
            <person name="Miyauchi S."/>
            <person name="Viragh M."/>
            <person name="Kuo A."/>
            <person name="Thoen E."/>
            <person name="Andreopoulos B."/>
            <person name="Lu D."/>
            <person name="Skrede I."/>
            <person name="Drula E."/>
            <person name="Henrissat B."/>
            <person name="Morin E."/>
            <person name="Kohler A."/>
            <person name="Barry K."/>
            <person name="LaButti K."/>
            <person name="Morin E."/>
            <person name="Salamov A."/>
            <person name="Lipzen A."/>
            <person name="Mereny Z."/>
            <person name="Hegedus B."/>
            <person name="Baldrian P."/>
            <person name="Stursova M."/>
            <person name="Weitz H."/>
            <person name="Taylor A."/>
            <person name="Grigoriev I.V."/>
            <person name="Nagy L.G."/>
            <person name="Martin F."/>
            <person name="Kauserud H."/>
        </authorList>
    </citation>
    <scope>NUCLEOTIDE SEQUENCE</scope>
    <source>
        <strain evidence="1">9144</strain>
    </source>
</reference>
<dbReference type="Proteomes" id="UP001219525">
    <property type="component" value="Unassembled WGS sequence"/>
</dbReference>
<comment type="caution">
    <text evidence="1">The sequence shown here is derived from an EMBL/GenBank/DDBJ whole genome shotgun (WGS) entry which is preliminary data.</text>
</comment>
<proteinExistence type="predicted"/>
<dbReference type="EMBL" id="JARJCW010000004">
    <property type="protein sequence ID" value="KAJ7226089.1"/>
    <property type="molecule type" value="Genomic_DNA"/>
</dbReference>
<sequence length="436" mass="47950">MSSSGSSSNRPYAFNPVDEAELATRSDNRCSICRVEMFRGGIRGKKTGQAAHCIGASESTAIAVLNSAPVLGIVSRIGPDPDVALGVRNARVNGMWLCPTCHWELSKEEIVLCPPLKILRAIRDDFDPRVITMQEFLQKVYTKDFPKLRFLYHFVRNIPEVGSLVMFPGNLVTLYREKFCLHVANPNPKTMKMEDHFFELTDSTAPHIWRFPCLQPENVMAVLLHMTNPTPQNADTLLGKEPPEMVLTLNDEFLTLICAIKGAIFSRRALQKIDTHQGINKVILESNDGADGTSETDETSELGEVTDGYFYGVEHDVLDSKIVGGKYALGNITDNEHVLGDIINVPGDRLNDERIEEWLTHVRKSAPQPGASHVHQATHVHVPGDAQGILNTVLNVPGGAVLNVPGGAVLNVPGDVQYILGDCISILEERLRSVCS</sequence>